<keyword evidence="1" id="KW-0175">Coiled coil</keyword>
<feature type="region of interest" description="Disordered" evidence="2">
    <location>
        <begin position="174"/>
        <end position="206"/>
    </location>
</feature>
<organism evidence="3 4">
    <name type="scientific">Meloidogyne hapla</name>
    <name type="common">Root-knot nematode worm</name>
    <dbReference type="NCBI Taxonomy" id="6305"/>
    <lineage>
        <taxon>Eukaryota</taxon>
        <taxon>Metazoa</taxon>
        <taxon>Ecdysozoa</taxon>
        <taxon>Nematoda</taxon>
        <taxon>Chromadorea</taxon>
        <taxon>Rhabditida</taxon>
        <taxon>Tylenchina</taxon>
        <taxon>Tylenchomorpha</taxon>
        <taxon>Tylenchoidea</taxon>
        <taxon>Meloidogynidae</taxon>
        <taxon>Meloidogyninae</taxon>
        <taxon>Meloidogyne</taxon>
    </lineage>
</organism>
<feature type="compositionally biased region" description="Basic and acidic residues" evidence="2">
    <location>
        <begin position="174"/>
        <end position="198"/>
    </location>
</feature>
<protein>
    <submittedName>
        <fullName evidence="4">Spindle pole body component SPC42</fullName>
    </submittedName>
</protein>
<keyword evidence="3" id="KW-1185">Reference proteome</keyword>
<evidence type="ECO:0000313" key="3">
    <source>
        <dbReference type="Proteomes" id="UP000095281"/>
    </source>
</evidence>
<feature type="region of interest" description="Disordered" evidence="2">
    <location>
        <begin position="1"/>
        <end position="79"/>
    </location>
</feature>
<proteinExistence type="predicted"/>
<dbReference type="AlphaFoldDB" id="A0A1I8BLS4"/>
<evidence type="ECO:0000313" key="4">
    <source>
        <dbReference type="WBParaSite" id="MhA1_Contig326.frz3.gene7"/>
    </source>
</evidence>
<accession>A0A1I8BLS4</accession>
<sequence>MHSWAKFNSGENDSNGSYDERVSDLIPSTCAGGREAVGEKDTTIYSDPFLTPPRHLRQTLKETQNIPNSSRRRQERNPVIDPYKQLLVDKPNSKMIGDRKSTQTPDSLDSVDYDMLLHERRLKQLPRLGNAIGRLQKNTDIIYNENVIRPKDAKLIDDFYKCFEKRFPTDARVRLIESPKMPEQKEKSKQKYSKKSDTSEDSDDQFFTLGRHNKNATICCLNVAHGDGTTNITNYYSYPKKPHQKSKTHSDDQMFGDSMTSALSKCEKKKDVDKYGSTSKFQLSNESSSSKSSANKHNVDYNKYSKKELYEMVRKLKCQLQSVQTDHTELKIKHDKVLDAFSKQTDKLEKLQRRFDIIQQQCRADSPEEVEVQRDESPSFYENQECDSDFVNLIEDEPILISILKKSPSRKKSSNRVKWSNECLD</sequence>
<reference evidence="4" key="1">
    <citation type="submission" date="2016-11" db="UniProtKB">
        <authorList>
            <consortium name="WormBaseParasite"/>
        </authorList>
    </citation>
    <scope>IDENTIFICATION</scope>
</reference>
<name>A0A1I8BLS4_MELHA</name>
<evidence type="ECO:0000256" key="1">
    <source>
        <dbReference type="SAM" id="Coils"/>
    </source>
</evidence>
<feature type="coiled-coil region" evidence="1">
    <location>
        <begin position="306"/>
        <end position="361"/>
    </location>
</feature>
<evidence type="ECO:0000256" key="2">
    <source>
        <dbReference type="SAM" id="MobiDB-lite"/>
    </source>
</evidence>
<dbReference type="Proteomes" id="UP000095281">
    <property type="component" value="Unplaced"/>
</dbReference>
<dbReference type="WBParaSite" id="MhA1_Contig326.frz3.gene7">
    <property type="protein sequence ID" value="MhA1_Contig326.frz3.gene7"/>
    <property type="gene ID" value="MhA1_Contig326.frz3.gene7"/>
</dbReference>